<proteinExistence type="inferred from homology"/>
<dbReference type="AlphaFoldDB" id="A0A7W3T0L2"/>
<dbReference type="RefSeq" id="WP_182660466.1">
    <property type="nucleotide sequence ID" value="NZ_VKHS01000046.1"/>
</dbReference>
<comment type="similarity">
    <text evidence="1">Belongs to the stealth family.</text>
</comment>
<reference evidence="8" key="1">
    <citation type="submission" date="2019-10" db="EMBL/GenBank/DDBJ databases">
        <title>Streptomyces sp. nov., a novel actinobacterium isolated from alkaline environment.</title>
        <authorList>
            <person name="Golinska P."/>
        </authorList>
    </citation>
    <scope>NUCLEOTIDE SEQUENCE [LARGE SCALE GENOMIC DNA]</scope>
    <source>
        <strain evidence="8">DSM 42108</strain>
    </source>
</reference>
<dbReference type="InterPro" id="IPR047141">
    <property type="entry name" value="Stealth"/>
</dbReference>
<feature type="domain" description="Stealth protein CR3 conserved region 3" evidence="6">
    <location>
        <begin position="378"/>
        <end position="426"/>
    </location>
</feature>
<name>A0A7W3T0L2_9ACTN</name>
<evidence type="ECO:0000313" key="8">
    <source>
        <dbReference type="Proteomes" id="UP000530234"/>
    </source>
</evidence>
<organism evidence="7 8">
    <name type="scientific">Streptomyces calidiresistens</name>
    <dbReference type="NCBI Taxonomy" id="1485586"/>
    <lineage>
        <taxon>Bacteria</taxon>
        <taxon>Bacillati</taxon>
        <taxon>Actinomycetota</taxon>
        <taxon>Actinomycetes</taxon>
        <taxon>Kitasatosporales</taxon>
        <taxon>Streptomycetaceae</taxon>
        <taxon>Streptomyces</taxon>
    </lineage>
</organism>
<evidence type="ECO:0000256" key="1">
    <source>
        <dbReference type="ARBA" id="ARBA00007583"/>
    </source>
</evidence>
<dbReference type="InterPro" id="IPR031357">
    <property type="entry name" value="Stealth_CR3"/>
</dbReference>
<evidence type="ECO:0000256" key="3">
    <source>
        <dbReference type="ARBA" id="ARBA00023169"/>
    </source>
</evidence>
<dbReference type="Proteomes" id="UP000530234">
    <property type="component" value="Unassembled WGS sequence"/>
</dbReference>
<dbReference type="PANTHER" id="PTHR24045:SF0">
    <property type="entry name" value="N-ACETYLGLUCOSAMINE-1-PHOSPHOTRANSFERASE SUBUNITS ALPHA_BETA"/>
    <property type="match status" value="1"/>
</dbReference>
<evidence type="ECO:0000259" key="4">
    <source>
        <dbReference type="Pfam" id="PF11380"/>
    </source>
</evidence>
<protein>
    <submittedName>
        <fullName evidence="7">Sugar phosphotransferase</fullName>
    </submittedName>
</protein>
<dbReference type="InterPro" id="IPR031358">
    <property type="entry name" value="Stealth_CR1"/>
</dbReference>
<evidence type="ECO:0000256" key="2">
    <source>
        <dbReference type="ARBA" id="ARBA00022679"/>
    </source>
</evidence>
<sequence>MVVGGLSPALAREHHLRWVLEALDAAGVEHFVVPGHEPLASVVAVEERDRDRVAEAITSLCEKVPGYLVPADKPRRTSANVAPAIGVRGGELLRDEDVVRFFTHLVAPESKRKPLGSDHGCDIEFWSRPEEVLLAPRPNRVTRWVRGGEMRTSAPSHRMTPLLSAFSDSEVNGTHPTLDVFLTPRPDEIDFPVDVVYTWVDDTDPEWRARKAAYSGEEHHPEADGVGRFHNRDELRFSLRSLHQYAPWVRTVHIVTDRQVPEWLDTAHPRVRVVDHRDIFDDPECLPTFNSRAIESRLHHIEGLADHFLYFNDDMLLARPVLPEHFFCSNGITRFFPSRSVIPPGSVTREDRPVDAAQKNNRDLIRERFGTVPTQKMKHIPYALRRDILLEIEKEFPEWHRNTARNRFRAHDDISIPSALHHHYAHQTARAVPGNLSLGYAEVSSPELEERLAHFLEDRRHHVLCINEAGFVVEEDSGEERARRTEAVTRFLGERFPVPGPCEKT</sequence>
<keyword evidence="2 7" id="KW-0808">Transferase</keyword>
<dbReference type="Pfam" id="PF11380">
    <property type="entry name" value="Stealth_CR2"/>
    <property type="match status" value="1"/>
</dbReference>
<dbReference type="EMBL" id="VKHS01000046">
    <property type="protein sequence ID" value="MBB0228700.1"/>
    <property type="molecule type" value="Genomic_DNA"/>
</dbReference>
<keyword evidence="3" id="KW-0270">Exopolysaccharide synthesis</keyword>
<dbReference type="PANTHER" id="PTHR24045">
    <property type="match status" value="1"/>
</dbReference>
<evidence type="ECO:0000313" key="7">
    <source>
        <dbReference type="EMBL" id="MBB0228700.1"/>
    </source>
</evidence>
<dbReference type="GO" id="GO:0016772">
    <property type="term" value="F:transferase activity, transferring phosphorus-containing groups"/>
    <property type="evidence" value="ECO:0007669"/>
    <property type="project" value="InterPro"/>
</dbReference>
<evidence type="ECO:0000259" key="5">
    <source>
        <dbReference type="Pfam" id="PF17101"/>
    </source>
</evidence>
<dbReference type="InterPro" id="IPR021520">
    <property type="entry name" value="Stealth_CR2"/>
</dbReference>
<feature type="domain" description="Stealth protein CR1 conserved region 1" evidence="5">
    <location>
        <begin position="191"/>
        <end position="216"/>
    </location>
</feature>
<keyword evidence="8" id="KW-1185">Reference proteome</keyword>
<dbReference type="GO" id="GO:0000271">
    <property type="term" value="P:polysaccharide biosynthetic process"/>
    <property type="evidence" value="ECO:0007669"/>
    <property type="project" value="UniProtKB-KW"/>
</dbReference>
<gene>
    <name evidence="7" type="ORF">FOE67_04040</name>
</gene>
<comment type="caution">
    <text evidence="7">The sequence shown here is derived from an EMBL/GenBank/DDBJ whole genome shotgun (WGS) entry which is preliminary data.</text>
</comment>
<feature type="domain" description="Stealth protein CR2 conserved region 2" evidence="4">
    <location>
        <begin position="228"/>
        <end position="333"/>
    </location>
</feature>
<evidence type="ECO:0000259" key="6">
    <source>
        <dbReference type="Pfam" id="PF17102"/>
    </source>
</evidence>
<dbReference type="Pfam" id="PF17102">
    <property type="entry name" value="Stealth_CR3"/>
    <property type="match status" value="1"/>
</dbReference>
<accession>A0A7W3T0L2</accession>
<dbReference type="Pfam" id="PF17101">
    <property type="entry name" value="Stealth_CR1"/>
    <property type="match status" value="1"/>
</dbReference>